<dbReference type="SUPFAM" id="SSF52540">
    <property type="entry name" value="P-loop containing nucleoside triphosphate hydrolases"/>
    <property type="match status" value="1"/>
</dbReference>
<dbReference type="Gene3D" id="3.40.50.300">
    <property type="entry name" value="P-loop containing nucleotide triphosphate hydrolases"/>
    <property type="match status" value="1"/>
</dbReference>
<keyword evidence="1" id="KW-0547">Nucleotide-binding</keyword>
<dbReference type="PROSITE" id="PS51419">
    <property type="entry name" value="RAB"/>
    <property type="match status" value="1"/>
</dbReference>
<dbReference type="InterPro" id="IPR027417">
    <property type="entry name" value="P-loop_NTPase"/>
</dbReference>
<dbReference type="SMART" id="SM00174">
    <property type="entry name" value="RHO"/>
    <property type="match status" value="1"/>
</dbReference>
<sequence>MKIIVIGDCSVGKTNLILRYAQNQFMSQQHATIGLSHITKNIDDLSVKVQLWDTAGEEKFRSITRSYYNNAEVGLIVFDLNNEESLKSSELWLTEFTSQAPEALAIIVGNKADLTKACDGKSMAEKYGLNYFEVSALTGNGVEQMFNQTIEEAAKKDKREGAEQVINTQKSDIKSGCC</sequence>
<dbReference type="CDD" id="cd00154">
    <property type="entry name" value="Rab"/>
    <property type="match status" value="1"/>
</dbReference>
<dbReference type="GO" id="GO:0005525">
    <property type="term" value="F:GTP binding"/>
    <property type="evidence" value="ECO:0007669"/>
    <property type="project" value="InterPro"/>
</dbReference>
<reference evidence="2" key="1">
    <citation type="submission" date="2015-07" db="EMBL/GenBank/DDBJ databases">
        <title>Adaptation to a free-living lifestyle via gene acquisitions in the diplomonad Trepomonas sp. PC1.</title>
        <authorList>
            <person name="Xu F."/>
            <person name="Jerlstrom-Hultqvist J."/>
            <person name="Kolisko M."/>
            <person name="Simpson A.G.B."/>
            <person name="Roger A.J."/>
            <person name="Svard S.G."/>
            <person name="Andersson J.O."/>
        </authorList>
    </citation>
    <scope>NUCLEOTIDE SEQUENCE</scope>
    <source>
        <strain evidence="2">PC1</strain>
    </source>
</reference>
<dbReference type="FunFam" id="3.40.50.300:FF:001204">
    <property type="entry name" value="Small GTP-binding protein, putative"/>
    <property type="match status" value="1"/>
</dbReference>
<dbReference type="PRINTS" id="PR00449">
    <property type="entry name" value="RASTRNSFRMNG"/>
</dbReference>
<gene>
    <name evidence="2" type="ORF">TPC1_12367</name>
</gene>
<dbReference type="SMART" id="SM00175">
    <property type="entry name" value="RAB"/>
    <property type="match status" value="1"/>
</dbReference>
<protein>
    <submittedName>
        <fullName evidence="2">Rab-like protein</fullName>
    </submittedName>
</protein>
<accession>A0A146KEC4</accession>
<dbReference type="PANTHER" id="PTHR47978">
    <property type="match status" value="1"/>
</dbReference>
<dbReference type="AlphaFoldDB" id="A0A146KEC4"/>
<dbReference type="InterPro" id="IPR005225">
    <property type="entry name" value="Small_GTP-bd"/>
</dbReference>
<dbReference type="EMBL" id="GDID01001769">
    <property type="protein sequence ID" value="JAP94837.1"/>
    <property type="molecule type" value="Transcribed_RNA"/>
</dbReference>
<dbReference type="Pfam" id="PF00071">
    <property type="entry name" value="Ras"/>
    <property type="match status" value="1"/>
</dbReference>
<evidence type="ECO:0000313" key="2">
    <source>
        <dbReference type="EMBL" id="JAP94837.1"/>
    </source>
</evidence>
<organism evidence="2">
    <name type="scientific">Trepomonas sp. PC1</name>
    <dbReference type="NCBI Taxonomy" id="1076344"/>
    <lineage>
        <taxon>Eukaryota</taxon>
        <taxon>Metamonada</taxon>
        <taxon>Diplomonadida</taxon>
        <taxon>Hexamitidae</taxon>
        <taxon>Hexamitinae</taxon>
        <taxon>Trepomonas</taxon>
    </lineage>
</organism>
<dbReference type="GO" id="GO:0003924">
    <property type="term" value="F:GTPase activity"/>
    <property type="evidence" value="ECO:0007669"/>
    <property type="project" value="InterPro"/>
</dbReference>
<evidence type="ECO:0000256" key="1">
    <source>
        <dbReference type="ARBA" id="ARBA00022741"/>
    </source>
</evidence>
<dbReference type="NCBIfam" id="TIGR00231">
    <property type="entry name" value="small_GTP"/>
    <property type="match status" value="1"/>
</dbReference>
<dbReference type="SMART" id="SM00173">
    <property type="entry name" value="RAS"/>
    <property type="match status" value="1"/>
</dbReference>
<name>A0A146KEC4_9EUKA</name>
<proteinExistence type="predicted"/>
<dbReference type="InterPro" id="IPR001806">
    <property type="entry name" value="Small_GTPase"/>
</dbReference>